<evidence type="ECO:0000313" key="2">
    <source>
        <dbReference type="Proteomes" id="UP000000862"/>
    </source>
</evidence>
<reference evidence="1 2" key="1">
    <citation type="journal article" date="1995" name="Virology">
        <title>Analysis of 45 kb of DNA located at the left end of the chlorella virus PBCV-1 genome.</title>
        <authorList>
            <person name="Lu Z."/>
            <person name="Li Y."/>
            <person name="Zhang Y."/>
            <person name="Kutish G.F."/>
            <person name="Rock D.L."/>
            <person name="Van Etten J.L."/>
        </authorList>
    </citation>
    <scope>NUCLEOTIDE SEQUENCE [LARGE SCALE GENOMIC DNA]</scope>
</reference>
<reference evidence="1 2" key="6">
    <citation type="journal article" date="1999" name="Virology">
        <title>Chlorella virus PBCV-1 encodes a functional homospermidine synthase.</title>
        <authorList>
            <person name="Kaiser A."/>
            <person name="Vollmert M."/>
            <person name="Tholl D."/>
            <person name="Graves M.V."/>
            <person name="Gurnon J.R."/>
            <person name="Xing W."/>
            <person name="Lisec A.D."/>
            <person name="Nickerson K.W."/>
            <person name="Van Etten J.L."/>
        </authorList>
    </citation>
    <scope>NUCLEOTIDE SEQUENCE [LARGE SCALE GENOMIC DNA]</scope>
</reference>
<reference evidence="1 2" key="8">
    <citation type="journal article" date="2010" name="J. Virol.">
        <title>Microarray analysis of Paramecium bursaria chlorella virus 1 transcription.</title>
        <authorList>
            <person name="Yanai-Balser G.M."/>
            <person name="Duncan G.A."/>
            <person name="Eudy J.D."/>
            <person name="Wang D."/>
            <person name="Li X."/>
            <person name="Agarkova I.V."/>
            <person name="Dunigan D.D."/>
            <person name="Van Etten J.L."/>
        </authorList>
    </citation>
    <scope>NUCLEOTIDE SEQUENCE [LARGE SCALE GENOMIC DNA]</scope>
</reference>
<sequence length="53" mass="6275">MLSSPATPNRVLDPVFLPHRSYIKQVSKRSLILLYSSIHYQIIFCRYEMLYSV</sequence>
<reference evidence="1 2" key="4">
    <citation type="journal article" date="1996" name="Virology">
        <title>Analysis of 76 kb of the chlorella virus PBCV-1 330-kb genome: map positions 182 to 258.</title>
        <authorList>
            <person name="Kutish G.F."/>
            <person name="Li Y."/>
            <person name="Lu Z."/>
            <person name="Furuta M."/>
            <person name="Rock D.L."/>
            <person name="Van Etten J.L."/>
        </authorList>
    </citation>
    <scope>NUCLEOTIDE SEQUENCE [LARGE SCALE GENOMIC DNA]</scope>
</reference>
<dbReference type="RefSeq" id="YP_004678932.1">
    <property type="nucleotide sequence ID" value="NC_000852.5"/>
</dbReference>
<dbReference type="KEGG" id="vg:10971231"/>
<reference evidence="1 2" key="3">
    <citation type="journal article" date="1996" name="Virology">
        <title>Analysis of 94 kb of the chlorella virus PBCV-1 330-kb genome: map positions 88 to 182.</title>
        <authorList>
            <person name="Lu Z."/>
            <person name="Li Y."/>
            <person name="Que Q."/>
            <person name="Kutish G.F."/>
            <person name="Rock D.L."/>
            <person name="Van Etten J.L."/>
        </authorList>
    </citation>
    <scope>NUCLEOTIDE SEQUENCE [LARGE SCALE GENOMIC DNA]</scope>
</reference>
<accession>F8TU16</accession>
<gene>
    <name evidence="1" type="primary">a313aR</name>
</gene>
<evidence type="ECO:0000313" key="1">
    <source>
        <dbReference type="EMBL" id="AEI70077.1"/>
    </source>
</evidence>
<dbReference type="Proteomes" id="UP000000862">
    <property type="component" value="Segment"/>
</dbReference>
<organism evidence="1 2">
    <name type="scientific">Paramecium bursaria Chlorella virus 1</name>
    <name type="common">PBCV-1</name>
    <dbReference type="NCBI Taxonomy" id="10506"/>
    <lineage>
        <taxon>Viruses</taxon>
        <taxon>Varidnaviria</taxon>
        <taxon>Bamfordvirae</taxon>
        <taxon>Nucleocytoviricota</taxon>
        <taxon>Megaviricetes</taxon>
        <taxon>Algavirales</taxon>
        <taxon>Phycodnaviridae</taxon>
        <taxon>Chlorovirus</taxon>
        <taxon>Chlorovirus vanettense</taxon>
    </lineage>
</organism>
<name>F8TU16_PBCV1</name>
<reference evidence="1 2" key="7">
    <citation type="journal article" date="2000" name="Virology">
        <title>Characterization of a beta-1,3-glucanase encoded by chlorella virus PBCV-1.</title>
        <authorList>
            <person name="Sun L."/>
            <person name="Gurnon J.R."/>
            <person name="Adams B.J."/>
            <person name="Graves M.V."/>
            <person name="Van Etten J.L."/>
        </authorList>
    </citation>
    <scope>NUCLEOTIDE SEQUENCE [LARGE SCALE GENOMIC DNA]</scope>
</reference>
<dbReference type="GeneID" id="10971231"/>
<dbReference type="EMBL" id="JF411744">
    <property type="protein sequence ID" value="AEI70077.1"/>
    <property type="molecule type" value="Genomic_DNA"/>
</dbReference>
<protein>
    <submittedName>
        <fullName evidence="1">Uncharacterized protein</fullName>
    </submittedName>
</protein>
<keyword evidence="2" id="KW-1185">Reference proteome</keyword>
<proteinExistence type="predicted"/>
<organismHost>
    <name type="scientific">Chlorella</name>
    <dbReference type="NCBI Taxonomy" id="3071"/>
</organismHost>
<reference evidence="1 2" key="2">
    <citation type="journal article" date="1995" name="Virology">
        <title>Analysis of 43 kb of the Chlorella virus PBCV-1 330-kb genome: map positions 45 to 88.</title>
        <authorList>
            <person name="Li Y."/>
            <person name="Lu Z."/>
            <person name="Burbank D.E."/>
            <person name="Kutish G.F."/>
            <person name="Rock D.L."/>
            <person name="Van Etten J.L."/>
        </authorList>
    </citation>
    <scope>NUCLEOTIDE SEQUENCE [LARGE SCALE GENOMIC DNA]</scope>
</reference>
<reference evidence="1 2" key="5">
    <citation type="journal article" date="1997" name="Virology">
        <title>Analysis of 74 kb of DNA located at the right end of the 330-kb chlorella virus PBCV-1 genome.</title>
        <authorList>
            <person name="Li Y."/>
            <person name="Lu Z."/>
            <person name="Sun L."/>
            <person name="Ropp S."/>
            <person name="Kutish G.F."/>
            <person name="Rock D.L."/>
            <person name="Van Etten J.L."/>
        </authorList>
    </citation>
    <scope>NUCLEOTIDE SEQUENCE [LARGE SCALE GENOMIC DNA]</scope>
</reference>